<gene>
    <name evidence="1" type="ordered locus">Halru_3089</name>
</gene>
<dbReference type="Proteomes" id="UP000010846">
    <property type="component" value="Chromosome"/>
</dbReference>
<proteinExistence type="predicted"/>
<evidence type="ECO:0000313" key="1">
    <source>
        <dbReference type="EMBL" id="AGB17655.1"/>
    </source>
</evidence>
<dbReference type="HOGENOM" id="CLU_1933318_0_0_2"/>
<dbReference type="KEGG" id="hru:Halru_3089"/>
<evidence type="ECO:0000313" key="2">
    <source>
        <dbReference type="Proteomes" id="UP000010846"/>
    </source>
</evidence>
<protein>
    <submittedName>
        <fullName evidence="1">Uncharacterized protein</fullName>
    </submittedName>
</protein>
<keyword evidence="2" id="KW-1185">Reference proteome</keyword>
<name>L0IDL1_HALRX</name>
<dbReference type="OrthoDB" id="270718at2157"/>
<accession>L0IDL1</accession>
<dbReference type="eggNOG" id="arCOG10790">
    <property type="taxonomic scope" value="Archaea"/>
</dbReference>
<dbReference type="EMBL" id="CP003050">
    <property type="protein sequence ID" value="AGB17655.1"/>
    <property type="molecule type" value="Genomic_DNA"/>
</dbReference>
<dbReference type="GeneID" id="14378161"/>
<organism evidence="1 2">
    <name type="scientific">Halovivax ruber (strain DSM 18193 / JCM 13892 / XH-70)</name>
    <dbReference type="NCBI Taxonomy" id="797302"/>
    <lineage>
        <taxon>Archaea</taxon>
        <taxon>Methanobacteriati</taxon>
        <taxon>Methanobacteriota</taxon>
        <taxon>Stenosarchaea group</taxon>
        <taxon>Halobacteria</taxon>
        <taxon>Halobacteriales</taxon>
        <taxon>Natrialbaceae</taxon>
        <taxon>Halovivax</taxon>
    </lineage>
</organism>
<sequence>MSVEWDSLQDDLLPPGWAVVSMTPDEVVYRHTDLGLSVEGVCVDPEPTDAKLGIDRCWELRLRYAIGECTATDVLARVSTRADLQTELRSILDAFHRRLPDISDPIDACRLLRSDDNSVS</sequence>
<dbReference type="AlphaFoldDB" id="L0IDL1"/>
<dbReference type="RefSeq" id="WP_015302238.1">
    <property type="nucleotide sequence ID" value="NC_019964.1"/>
</dbReference>
<reference evidence="1" key="1">
    <citation type="submission" date="2011-09" db="EMBL/GenBank/DDBJ databases">
        <title>Complete sequence of Halovivax ruber XH-70.</title>
        <authorList>
            <consortium name="US DOE Joint Genome Institute"/>
            <person name="Lucas S."/>
            <person name="Han J."/>
            <person name="Lapidus A."/>
            <person name="Cheng J.-F."/>
            <person name="Goodwin L."/>
            <person name="Pitluck S."/>
            <person name="Peters L."/>
            <person name="Mikhailova N."/>
            <person name="Davenport K."/>
            <person name="Detter J.C."/>
            <person name="Han C."/>
            <person name="Tapia R."/>
            <person name="Land M."/>
            <person name="Hauser L."/>
            <person name="Kyrpides N."/>
            <person name="Ivanova N."/>
            <person name="Pagani I."/>
            <person name="Sproer C."/>
            <person name="Anderson I."/>
            <person name="Woyke T."/>
        </authorList>
    </citation>
    <scope>NUCLEOTIDE SEQUENCE</scope>
    <source>
        <strain evidence="1">XH-70</strain>
    </source>
</reference>